<name>A0A398DAY1_9BACT</name>
<evidence type="ECO:0008006" key="3">
    <source>
        <dbReference type="Google" id="ProtNLM"/>
    </source>
</evidence>
<sequence length="259" mass="28420">MLEVRDQPHGAFRYLTFGCRQTWVETLLAKGGSVPDSLGPKQLVALHCYLRDAGLVGDVGDVLSTTGQLLRLALESHSTATWKVIWTNWSLGSALFSWWATVPCGEYTRDRCLVLLADRLHVSTDRSIRDALAALVATLRQTPVGGALGQGLVVRSGRSWRILKTGSDLPVSWWALYSIAMLSPTTGAVISRDSNNHSRIAQVLGVDDRVVATALESLWQPDLCSISREGEDLVHLHLMPGVTPEIVLQRWIREEQGGS</sequence>
<organism evidence="1 2">
    <name type="scientific">Candidatus Cryosericum hinesii</name>
    <dbReference type="NCBI Taxonomy" id="2290915"/>
    <lineage>
        <taxon>Bacteria</taxon>
        <taxon>Pseudomonadati</taxon>
        <taxon>Caldisericota/Cryosericota group</taxon>
        <taxon>Candidatus Cryosericota</taxon>
        <taxon>Candidatus Cryosericia</taxon>
        <taxon>Candidatus Cryosericales</taxon>
        <taxon>Candidatus Cryosericaceae</taxon>
        <taxon>Candidatus Cryosericum</taxon>
    </lineage>
</organism>
<dbReference type="AlphaFoldDB" id="A0A398DAY1"/>
<gene>
    <name evidence="1" type="ORF">SMC3_08255</name>
</gene>
<protein>
    <recommendedName>
        <fullName evidence="3">DUF4007 family protein</fullName>
    </recommendedName>
</protein>
<comment type="caution">
    <text evidence="1">The sequence shown here is derived from an EMBL/GenBank/DDBJ whole genome shotgun (WGS) entry which is preliminary data.</text>
</comment>
<reference evidence="1 2" key="1">
    <citation type="submission" date="2018-09" db="EMBL/GenBank/DDBJ databases">
        <title>Discovery and Ecogenomic Context for Candidatus Cryosericales, a Global Caldiserica Order Active in Thawing Permafrost.</title>
        <authorList>
            <person name="Martinez M.A."/>
            <person name="Woodcroft B.J."/>
            <person name="Ignacio Espinoza J.C."/>
            <person name="Zayed A."/>
            <person name="Singleton C.M."/>
            <person name="Boyd J."/>
            <person name="Li Y.-F."/>
            <person name="Purvine S."/>
            <person name="Maughan H."/>
            <person name="Hodgkins S.B."/>
            <person name="Anderson D."/>
            <person name="Sederholm M."/>
            <person name="Temperton B."/>
            <person name="Saleska S.R."/>
            <person name="Tyson G.W."/>
            <person name="Rich V.I."/>
        </authorList>
    </citation>
    <scope>NUCLEOTIDE SEQUENCE [LARGE SCALE GENOMIC DNA]</scope>
    <source>
        <strain evidence="1 2">SMC3</strain>
    </source>
</reference>
<evidence type="ECO:0000313" key="2">
    <source>
        <dbReference type="Proteomes" id="UP000266042"/>
    </source>
</evidence>
<accession>A0A398DAY1</accession>
<dbReference type="Proteomes" id="UP000266042">
    <property type="component" value="Unassembled WGS sequence"/>
</dbReference>
<evidence type="ECO:0000313" key="1">
    <source>
        <dbReference type="EMBL" id="RIE11770.1"/>
    </source>
</evidence>
<proteinExistence type="predicted"/>
<dbReference type="EMBL" id="QXIW01000033">
    <property type="protein sequence ID" value="RIE11770.1"/>
    <property type="molecule type" value="Genomic_DNA"/>
</dbReference>